<evidence type="ECO:0000313" key="5">
    <source>
        <dbReference type="EnsemblPlants" id="Pp3c6_9770V3.1"/>
    </source>
</evidence>
<feature type="compositionally biased region" description="Low complexity" evidence="2">
    <location>
        <begin position="320"/>
        <end position="336"/>
    </location>
</feature>
<dbReference type="PROSITE" id="PS50005">
    <property type="entry name" value="TPR"/>
    <property type="match status" value="1"/>
</dbReference>
<feature type="compositionally biased region" description="Basic and acidic residues" evidence="2">
    <location>
        <begin position="170"/>
        <end position="195"/>
    </location>
</feature>
<sequence length="912" mass="97474">MAEIQTEKKLSPSSYNLFNGGALNGKVPGTTQTGKIDRFQGWSMFNGAQLDESRISSFSKEDSFSYNSLYKGNSHDKNVKKDVERQSTGTAGSGNAVRNALRNSSKASSSSIGTASAVVDPSDAQARALRSSVNGVPPLAGGSPSASRSGNAANVNSRVENSATSASIAIHERSSSSDDRFNKEHRGTYTKHISDVEGITVDSLFNGEPRRNVSGEMSSSGSSTGGNTPRVGNDSSPYWSRSDSGRFSSKDGSSWSSSSSGGSPSVLNLKVSSSPVVDSPSPRASTSSSGGSSRESSVAGSPTVGRTSIVGNLFGKSTGSAPSESSPTTNPPRSSSCNVGHLRVVSRNIGALSTSGDTKLVVPNKPTQNAGFPAPVGIICGPNHSRLSTGSATGNTGKSSGTTAEIYFSPAKPEGLLASADADRGNIIAVGESLMIKRMLASSDPEEVKKAGNDQYKKGNFVEALSLYDRAVSLAPGRASYRSNRAATLMCLGRLTEAYQECEETIKLDSQYVRALQRLVSLCIRLGRVGRAKEIIKSTGQHIEIGDIQKVDKIEKHLMNCFAAKRACDWSTVMRESEVAVAAGADAAPQIVALKAEALVKLSKPEEADAVLQSALKGESLMRKSSSSPADTSILCVLAQIDMALGRFDDAVIVAEKGARLEPHNPEISDLFKRARAVATARATGNDLFKAGRWLEAAVAYGEGLQYNPTNAVLLCNRAACRSKLGLYEKAIEDCNAALDAYPNHLKALLRRAHSNSKLERWKDALRDYERLKRELPEDAEVARSYFDAQVALKKHHGEETLPKWFGGQVEDITSNDQLREALSHPGVAIVLFSSMWSERSRQIIPVVEQICKKNPTVNFLKVDVQANAYLAKSESVEFVPTFKIYKNGYKVKELQGPSQETLEHAVSHFSH</sequence>
<dbReference type="RefSeq" id="XP_024378249.1">
    <property type="nucleotide sequence ID" value="XM_024522481.2"/>
</dbReference>
<dbReference type="Pfam" id="PF00085">
    <property type="entry name" value="Thioredoxin"/>
    <property type="match status" value="1"/>
</dbReference>
<feature type="compositionally biased region" description="Low complexity" evidence="2">
    <location>
        <begin position="104"/>
        <end position="117"/>
    </location>
</feature>
<dbReference type="EMBL" id="ABEU02000006">
    <property type="protein sequence ID" value="PNR52370.1"/>
    <property type="molecule type" value="Genomic_DNA"/>
</dbReference>
<feature type="compositionally biased region" description="Low complexity" evidence="2">
    <location>
        <begin position="214"/>
        <end position="226"/>
    </location>
</feature>
<gene>
    <name evidence="5" type="primary">LOC112283587</name>
    <name evidence="4" type="ORF">PHYPA_008744</name>
</gene>
<dbReference type="InterPro" id="IPR013766">
    <property type="entry name" value="Thioredoxin_domain"/>
</dbReference>
<evidence type="ECO:0000313" key="6">
    <source>
        <dbReference type="Proteomes" id="UP000006727"/>
    </source>
</evidence>
<keyword evidence="1" id="KW-0802">TPR repeat</keyword>
<reference evidence="4 6" key="1">
    <citation type="journal article" date="2008" name="Science">
        <title>The Physcomitrella genome reveals evolutionary insights into the conquest of land by plants.</title>
        <authorList>
            <person name="Rensing S."/>
            <person name="Lang D."/>
            <person name="Zimmer A."/>
            <person name="Terry A."/>
            <person name="Salamov A."/>
            <person name="Shapiro H."/>
            <person name="Nishiyama T."/>
            <person name="Perroud P.-F."/>
            <person name="Lindquist E."/>
            <person name="Kamisugi Y."/>
            <person name="Tanahashi T."/>
            <person name="Sakakibara K."/>
            <person name="Fujita T."/>
            <person name="Oishi K."/>
            <person name="Shin-I T."/>
            <person name="Kuroki Y."/>
            <person name="Toyoda A."/>
            <person name="Suzuki Y."/>
            <person name="Hashimoto A."/>
            <person name="Yamaguchi K."/>
            <person name="Sugano A."/>
            <person name="Kohara Y."/>
            <person name="Fujiyama A."/>
            <person name="Anterola A."/>
            <person name="Aoki S."/>
            <person name="Ashton N."/>
            <person name="Barbazuk W.B."/>
            <person name="Barker E."/>
            <person name="Bennetzen J."/>
            <person name="Bezanilla M."/>
            <person name="Blankenship R."/>
            <person name="Cho S.H."/>
            <person name="Dutcher S."/>
            <person name="Estelle M."/>
            <person name="Fawcett J.A."/>
            <person name="Gundlach H."/>
            <person name="Hanada K."/>
            <person name="Heyl A."/>
            <person name="Hicks K.A."/>
            <person name="Hugh J."/>
            <person name="Lohr M."/>
            <person name="Mayer K."/>
            <person name="Melkozernov A."/>
            <person name="Murata T."/>
            <person name="Nelson D."/>
            <person name="Pils B."/>
            <person name="Prigge M."/>
            <person name="Reiss B."/>
            <person name="Renner T."/>
            <person name="Rombauts S."/>
            <person name="Rushton P."/>
            <person name="Sanderfoot A."/>
            <person name="Schween G."/>
            <person name="Shiu S.-H."/>
            <person name="Stueber K."/>
            <person name="Theodoulou F.L."/>
            <person name="Tu H."/>
            <person name="Van de Peer Y."/>
            <person name="Verrier P.J."/>
            <person name="Waters E."/>
            <person name="Wood A."/>
            <person name="Yang L."/>
            <person name="Cove D."/>
            <person name="Cuming A."/>
            <person name="Hasebe M."/>
            <person name="Lucas S."/>
            <person name="Mishler D.B."/>
            <person name="Reski R."/>
            <person name="Grigoriev I."/>
            <person name="Quatrano R.S."/>
            <person name="Boore J.L."/>
        </authorList>
    </citation>
    <scope>NUCLEOTIDE SEQUENCE [LARGE SCALE GENOMIC DNA]</scope>
    <source>
        <strain evidence="5 6">cv. Gransden 2004</strain>
    </source>
</reference>
<dbReference type="PANTHER" id="PTHR46050">
    <property type="entry name" value="TPR REPEAT-CONTAINING THIOREDOXIN"/>
    <property type="match status" value="1"/>
</dbReference>
<dbReference type="Gramene" id="Pp3c6_9770V3.1">
    <property type="protein sequence ID" value="Pp3c6_9770V3.1"/>
    <property type="gene ID" value="Pp3c6_9770"/>
</dbReference>
<feature type="region of interest" description="Disordered" evidence="2">
    <location>
        <begin position="67"/>
        <end position="338"/>
    </location>
</feature>
<dbReference type="Pfam" id="PF13432">
    <property type="entry name" value="TPR_16"/>
    <property type="match status" value="2"/>
</dbReference>
<protein>
    <recommendedName>
        <fullName evidence="3">Thioredoxin domain-containing protein</fullName>
    </recommendedName>
</protein>
<dbReference type="SUPFAM" id="SSF48452">
    <property type="entry name" value="TPR-like"/>
    <property type="match status" value="2"/>
</dbReference>
<reference evidence="4 6" key="2">
    <citation type="journal article" date="2018" name="Plant J.">
        <title>The Physcomitrella patens chromosome-scale assembly reveals moss genome structure and evolution.</title>
        <authorList>
            <person name="Lang D."/>
            <person name="Ullrich K.K."/>
            <person name="Murat F."/>
            <person name="Fuchs J."/>
            <person name="Jenkins J."/>
            <person name="Haas F.B."/>
            <person name="Piednoel M."/>
            <person name="Gundlach H."/>
            <person name="Van Bel M."/>
            <person name="Meyberg R."/>
            <person name="Vives C."/>
            <person name="Morata J."/>
            <person name="Symeonidi A."/>
            <person name="Hiss M."/>
            <person name="Muchero W."/>
            <person name="Kamisugi Y."/>
            <person name="Saleh O."/>
            <person name="Blanc G."/>
            <person name="Decker E.L."/>
            <person name="van Gessel N."/>
            <person name="Grimwood J."/>
            <person name="Hayes R.D."/>
            <person name="Graham S.W."/>
            <person name="Gunter L.E."/>
            <person name="McDaniel S.F."/>
            <person name="Hoernstein S.N.W."/>
            <person name="Larsson A."/>
            <person name="Li F.W."/>
            <person name="Perroud P.F."/>
            <person name="Phillips J."/>
            <person name="Ranjan P."/>
            <person name="Rokshar D.S."/>
            <person name="Rothfels C.J."/>
            <person name="Schneider L."/>
            <person name="Shu S."/>
            <person name="Stevenson D.W."/>
            <person name="Thummler F."/>
            <person name="Tillich M."/>
            <person name="Villarreal Aguilar J.C."/>
            <person name="Widiez T."/>
            <person name="Wong G.K."/>
            <person name="Wymore A."/>
            <person name="Zhang Y."/>
            <person name="Zimmer A.D."/>
            <person name="Quatrano R.S."/>
            <person name="Mayer K.F.X."/>
            <person name="Goodstein D."/>
            <person name="Casacuberta J.M."/>
            <person name="Vandepoele K."/>
            <person name="Reski R."/>
            <person name="Cuming A.C."/>
            <person name="Tuskan G.A."/>
            <person name="Maumus F."/>
            <person name="Salse J."/>
            <person name="Schmutz J."/>
            <person name="Rensing S.A."/>
        </authorList>
    </citation>
    <scope>NUCLEOTIDE SEQUENCE [LARGE SCALE GENOMIC DNA]</scope>
    <source>
        <strain evidence="5 6">cv. Gransden 2004</strain>
    </source>
</reference>
<dbReference type="SMART" id="SM00028">
    <property type="entry name" value="TPR"/>
    <property type="match status" value="6"/>
</dbReference>
<dbReference type="InterPro" id="IPR019734">
    <property type="entry name" value="TPR_rpt"/>
</dbReference>
<proteinExistence type="predicted"/>
<dbReference type="EnsemblPlants" id="Pp3c6_9770V3.1">
    <property type="protein sequence ID" value="Pp3c6_9770V3.1"/>
    <property type="gene ID" value="Pp3c6_9770"/>
</dbReference>
<feature type="compositionally biased region" description="Polar residues" evidence="2">
    <location>
        <begin position="304"/>
        <end position="319"/>
    </location>
</feature>
<dbReference type="CDD" id="cd02947">
    <property type="entry name" value="TRX_family"/>
    <property type="match status" value="1"/>
</dbReference>
<dbReference type="InterPro" id="IPR036249">
    <property type="entry name" value="Thioredoxin-like_sf"/>
</dbReference>
<dbReference type="STRING" id="3218.A0A2K1KF16"/>
<dbReference type="Gene3D" id="3.40.30.10">
    <property type="entry name" value="Glutaredoxin"/>
    <property type="match status" value="1"/>
</dbReference>
<dbReference type="PaxDb" id="3218-PP1S317_77V6.1"/>
<feature type="repeat" description="TPR" evidence="1">
    <location>
        <begin position="445"/>
        <end position="478"/>
    </location>
</feature>
<evidence type="ECO:0000256" key="1">
    <source>
        <dbReference type="PROSITE-ProRule" id="PRU00339"/>
    </source>
</evidence>
<keyword evidence="6" id="KW-1185">Reference proteome</keyword>
<evidence type="ECO:0000313" key="4">
    <source>
        <dbReference type="EMBL" id="PNR52370.1"/>
    </source>
</evidence>
<organism evidence="4">
    <name type="scientific">Physcomitrium patens</name>
    <name type="common">Spreading-leaved earth moss</name>
    <name type="synonym">Physcomitrella patens</name>
    <dbReference type="NCBI Taxonomy" id="3218"/>
    <lineage>
        <taxon>Eukaryota</taxon>
        <taxon>Viridiplantae</taxon>
        <taxon>Streptophyta</taxon>
        <taxon>Embryophyta</taxon>
        <taxon>Bryophyta</taxon>
        <taxon>Bryophytina</taxon>
        <taxon>Bryopsida</taxon>
        <taxon>Funariidae</taxon>
        <taxon>Funariales</taxon>
        <taxon>Funariaceae</taxon>
        <taxon>Physcomitrium</taxon>
    </lineage>
</organism>
<dbReference type="PANTHER" id="PTHR46050:SF29">
    <property type="entry name" value="TPR REPEAT-CONTAINING THIOREDOXIN TTL4"/>
    <property type="match status" value="1"/>
</dbReference>
<dbReference type="InterPro" id="IPR044534">
    <property type="entry name" value="TTL1-4"/>
</dbReference>
<dbReference type="EnsemblPlants" id="Pp3c6_9770V3.2">
    <property type="protein sequence ID" value="Pp3c6_9770V3.2"/>
    <property type="gene ID" value="Pp3c6_9770"/>
</dbReference>
<dbReference type="GO" id="GO:0006950">
    <property type="term" value="P:response to stress"/>
    <property type="evidence" value="ECO:0007669"/>
    <property type="project" value="UniProtKB-ARBA"/>
</dbReference>
<name>A0A2K1KF16_PHYPA</name>
<feature type="compositionally biased region" description="Basic and acidic residues" evidence="2">
    <location>
        <begin position="73"/>
        <end position="85"/>
    </location>
</feature>
<evidence type="ECO:0000256" key="2">
    <source>
        <dbReference type="SAM" id="MobiDB-lite"/>
    </source>
</evidence>
<dbReference type="SUPFAM" id="SSF52833">
    <property type="entry name" value="Thioredoxin-like"/>
    <property type="match status" value="1"/>
</dbReference>
<feature type="compositionally biased region" description="Low complexity" evidence="2">
    <location>
        <begin position="239"/>
        <end position="302"/>
    </location>
</feature>
<dbReference type="GeneID" id="112283587"/>
<evidence type="ECO:0000259" key="3">
    <source>
        <dbReference type="Pfam" id="PF00085"/>
    </source>
</evidence>
<feature type="domain" description="Thioredoxin" evidence="3">
    <location>
        <begin position="816"/>
        <end position="907"/>
    </location>
</feature>
<feature type="compositionally biased region" description="Polar residues" evidence="2">
    <location>
        <begin position="144"/>
        <end position="167"/>
    </location>
</feature>
<dbReference type="InterPro" id="IPR011990">
    <property type="entry name" value="TPR-like_helical_dom_sf"/>
</dbReference>
<dbReference type="AlphaFoldDB" id="A0A2K1KF16"/>
<reference evidence="5" key="3">
    <citation type="submission" date="2020-12" db="UniProtKB">
        <authorList>
            <consortium name="EnsemblPlants"/>
        </authorList>
    </citation>
    <scope>IDENTIFICATION</scope>
</reference>
<dbReference type="Gene3D" id="1.25.40.10">
    <property type="entry name" value="Tetratricopeptide repeat domain"/>
    <property type="match status" value="1"/>
</dbReference>
<dbReference type="Proteomes" id="UP000006727">
    <property type="component" value="Chromosome 6"/>
</dbReference>
<accession>A0A2K1KF16</accession>
<dbReference type="Gramene" id="Pp3c6_9770V3.2">
    <property type="protein sequence ID" value="Pp3c6_9770V3.2"/>
    <property type="gene ID" value="Pp3c6_9770"/>
</dbReference>